<dbReference type="Proteomes" id="UP000267464">
    <property type="component" value="Unassembled WGS sequence"/>
</dbReference>
<evidence type="ECO:0000313" key="10">
    <source>
        <dbReference type="Proteomes" id="UP000267464"/>
    </source>
</evidence>
<dbReference type="InterPro" id="IPR002191">
    <property type="entry name" value="Bac_export_3"/>
</dbReference>
<keyword evidence="5 8" id="KW-1133">Transmembrane helix</keyword>
<dbReference type="PIRSF" id="PIRSF004669">
    <property type="entry name" value="FliQ"/>
    <property type="match status" value="1"/>
</dbReference>
<protein>
    <submittedName>
        <fullName evidence="9">EscS/YscS/HrcS family type III secretion system export apparatus protein</fullName>
    </submittedName>
</protein>
<keyword evidence="7 8" id="KW-0472">Membrane</keyword>
<dbReference type="GO" id="GO:0009306">
    <property type="term" value="P:protein secretion"/>
    <property type="evidence" value="ECO:0007669"/>
    <property type="project" value="InterPro"/>
</dbReference>
<evidence type="ECO:0000256" key="8">
    <source>
        <dbReference type="SAM" id="Phobius"/>
    </source>
</evidence>
<evidence type="ECO:0000256" key="6">
    <source>
        <dbReference type="ARBA" id="ARBA00023026"/>
    </source>
</evidence>
<keyword evidence="4 8" id="KW-0812">Transmembrane</keyword>
<evidence type="ECO:0000256" key="3">
    <source>
        <dbReference type="ARBA" id="ARBA00022475"/>
    </source>
</evidence>
<evidence type="ECO:0000313" key="9">
    <source>
        <dbReference type="EMBL" id="RQP21276.1"/>
    </source>
</evidence>
<dbReference type="OrthoDB" id="9806440at2"/>
<feature type="transmembrane region" description="Helical" evidence="8">
    <location>
        <begin position="51"/>
        <end position="74"/>
    </location>
</feature>
<evidence type="ECO:0000256" key="5">
    <source>
        <dbReference type="ARBA" id="ARBA00022989"/>
    </source>
</evidence>
<keyword evidence="10" id="KW-1185">Reference proteome</keyword>
<organism evidence="9 10">
    <name type="scientific">Piscinibacter terrae</name>
    <dbReference type="NCBI Taxonomy" id="2496871"/>
    <lineage>
        <taxon>Bacteria</taxon>
        <taxon>Pseudomonadati</taxon>
        <taxon>Pseudomonadota</taxon>
        <taxon>Betaproteobacteria</taxon>
        <taxon>Burkholderiales</taxon>
        <taxon>Sphaerotilaceae</taxon>
        <taxon>Piscinibacter</taxon>
    </lineage>
</organism>
<comment type="subcellular location">
    <subcellularLocation>
        <location evidence="1">Cell membrane</location>
        <topology evidence="1">Multi-pass membrane protein</topology>
    </subcellularLocation>
</comment>
<sequence>MPQSEALQLTYQALWLVLVISAPPVIVAAIVGLLIAFLQAATQIQEQTFQYAAKFFAIVLTIFVTASLLGGSLLQYTDRVMSNFAGMVAR</sequence>
<evidence type="ECO:0000256" key="1">
    <source>
        <dbReference type="ARBA" id="ARBA00004651"/>
    </source>
</evidence>
<feature type="transmembrane region" description="Helical" evidence="8">
    <location>
        <begin position="12"/>
        <end position="39"/>
    </location>
</feature>
<dbReference type="InterPro" id="IPR006306">
    <property type="entry name" value="T3SS_HrpO"/>
</dbReference>
<dbReference type="PANTHER" id="PTHR34040">
    <property type="entry name" value="FLAGELLAR BIOSYNTHETIC PROTEIN FLIQ"/>
    <property type="match status" value="1"/>
</dbReference>
<name>A0A3N7HJY4_9BURK</name>
<reference evidence="9 10" key="2">
    <citation type="submission" date="2018-12" db="EMBL/GenBank/DDBJ databases">
        <title>Rhizobacter gummiphilus sp. nov., a rubber-degrading bacterium isolated from the soil of a botanical garden in Japan.</title>
        <authorList>
            <person name="Shunsuke S.S."/>
        </authorList>
    </citation>
    <scope>NUCLEOTIDE SEQUENCE [LARGE SCALE GENOMIC DNA]</scope>
    <source>
        <strain evidence="9 10">S-16</strain>
    </source>
</reference>
<keyword evidence="3" id="KW-1003">Cell membrane</keyword>
<dbReference type="RefSeq" id="WP_124543903.1">
    <property type="nucleotide sequence ID" value="NZ_QUSW01000012.1"/>
</dbReference>
<dbReference type="Pfam" id="PF01313">
    <property type="entry name" value="Bac_export_3"/>
    <property type="match status" value="1"/>
</dbReference>
<evidence type="ECO:0000256" key="2">
    <source>
        <dbReference type="ARBA" id="ARBA00006156"/>
    </source>
</evidence>
<comment type="caution">
    <text evidence="9">The sequence shown here is derived from an EMBL/GenBank/DDBJ whole genome shotgun (WGS) entry which is preliminary data.</text>
</comment>
<proteinExistence type="inferred from homology"/>
<accession>A0A3N7HJY4</accession>
<dbReference type="GO" id="GO:0005886">
    <property type="term" value="C:plasma membrane"/>
    <property type="evidence" value="ECO:0007669"/>
    <property type="project" value="UniProtKB-SubCell"/>
</dbReference>
<dbReference type="PANTHER" id="PTHR34040:SF7">
    <property type="entry name" value="SURFACE PRESENTATION OF ANTIGENS PROTEIN SPAQ"/>
    <property type="match status" value="1"/>
</dbReference>
<dbReference type="AlphaFoldDB" id="A0A3N7HJY4"/>
<dbReference type="PRINTS" id="PR00952">
    <property type="entry name" value="TYPE3IMQPROT"/>
</dbReference>
<keyword evidence="6" id="KW-0843">Virulence</keyword>
<gene>
    <name evidence="9" type="ORF">DZC73_28995</name>
</gene>
<reference evidence="9 10" key="1">
    <citation type="submission" date="2018-08" db="EMBL/GenBank/DDBJ databases">
        <authorList>
            <person name="Khan S.A."/>
            <person name="Jeon C.O."/>
            <person name="Chun B.H."/>
            <person name="Jeong S.E."/>
        </authorList>
    </citation>
    <scope>NUCLEOTIDE SEQUENCE [LARGE SCALE GENOMIC DNA]</scope>
    <source>
        <strain evidence="9 10">S-16</strain>
    </source>
</reference>
<comment type="similarity">
    <text evidence="2">Belongs to the FliQ/MopD/SpaQ family.</text>
</comment>
<dbReference type="NCBIfam" id="TIGR01403">
    <property type="entry name" value="fliQ_rel_III"/>
    <property type="match status" value="1"/>
</dbReference>
<evidence type="ECO:0000256" key="7">
    <source>
        <dbReference type="ARBA" id="ARBA00023136"/>
    </source>
</evidence>
<dbReference type="EMBL" id="QUSW01000012">
    <property type="protein sequence ID" value="RQP21276.1"/>
    <property type="molecule type" value="Genomic_DNA"/>
</dbReference>
<evidence type="ECO:0000256" key="4">
    <source>
        <dbReference type="ARBA" id="ARBA00022692"/>
    </source>
</evidence>